<dbReference type="Proteomes" id="UP000324705">
    <property type="component" value="Chromosome 2B"/>
</dbReference>
<evidence type="ECO:0000313" key="2">
    <source>
        <dbReference type="EMBL" id="VAH54907.1"/>
    </source>
</evidence>
<protein>
    <submittedName>
        <fullName evidence="2">Uncharacterized protein</fullName>
    </submittedName>
</protein>
<proteinExistence type="predicted"/>
<dbReference type="SUPFAM" id="SSF103473">
    <property type="entry name" value="MFS general substrate transporter"/>
    <property type="match status" value="1"/>
</dbReference>
<keyword evidence="3" id="KW-1185">Reference proteome</keyword>
<dbReference type="EMBL" id="LT934114">
    <property type="protein sequence ID" value="VAH54907.1"/>
    <property type="molecule type" value="Genomic_DNA"/>
</dbReference>
<keyword evidence="1" id="KW-0812">Transmembrane</keyword>
<gene>
    <name evidence="2" type="ORF">TRITD_2Bv1G262800</name>
</gene>
<dbReference type="InterPro" id="IPR036259">
    <property type="entry name" value="MFS_trans_sf"/>
</dbReference>
<feature type="transmembrane region" description="Helical" evidence="1">
    <location>
        <begin position="35"/>
        <end position="57"/>
    </location>
</feature>
<dbReference type="PANTHER" id="PTHR11654">
    <property type="entry name" value="OLIGOPEPTIDE TRANSPORTER-RELATED"/>
    <property type="match status" value="1"/>
</dbReference>
<evidence type="ECO:0000256" key="1">
    <source>
        <dbReference type="SAM" id="Phobius"/>
    </source>
</evidence>
<accession>A0A9R1Q557</accession>
<reference evidence="2 3" key="1">
    <citation type="submission" date="2017-09" db="EMBL/GenBank/DDBJ databases">
        <authorList>
            <consortium name="International Durum Wheat Genome Sequencing Consortium (IDWGSC)"/>
            <person name="Milanesi L."/>
        </authorList>
    </citation>
    <scope>NUCLEOTIDE SEQUENCE [LARGE SCALE GENOMIC DNA]</scope>
    <source>
        <strain evidence="3">cv. Svevo</strain>
    </source>
</reference>
<name>A0A9R1Q557_TRITD</name>
<keyword evidence="1" id="KW-1133">Transmembrane helix</keyword>
<dbReference type="Gramene" id="TRITD2Bv1G262800.5">
    <property type="protein sequence ID" value="TRITD2Bv1G262800.5"/>
    <property type="gene ID" value="TRITD2Bv1G262800"/>
</dbReference>
<sequence>MAAVDAEAPFLEGKEEPLAGVSDFRGRPVYRATSGGWRSAIFVAVVEGAGSFVYYGVSANLITYMTGPLGHSNAEAAAAVNVWTGTARLMPLLGAFVADSWLGRYWSIILACTLYVLVMTKEINLHVIFFS</sequence>
<keyword evidence="1" id="KW-0472">Membrane</keyword>
<feature type="transmembrane region" description="Helical" evidence="1">
    <location>
        <begin position="101"/>
        <end position="118"/>
    </location>
</feature>
<organism evidence="2 3">
    <name type="scientific">Triticum turgidum subsp. durum</name>
    <name type="common">Durum wheat</name>
    <name type="synonym">Triticum durum</name>
    <dbReference type="NCBI Taxonomy" id="4567"/>
    <lineage>
        <taxon>Eukaryota</taxon>
        <taxon>Viridiplantae</taxon>
        <taxon>Streptophyta</taxon>
        <taxon>Embryophyta</taxon>
        <taxon>Tracheophyta</taxon>
        <taxon>Spermatophyta</taxon>
        <taxon>Magnoliopsida</taxon>
        <taxon>Liliopsida</taxon>
        <taxon>Poales</taxon>
        <taxon>Poaceae</taxon>
        <taxon>BOP clade</taxon>
        <taxon>Pooideae</taxon>
        <taxon>Triticodae</taxon>
        <taxon>Triticeae</taxon>
        <taxon>Triticinae</taxon>
        <taxon>Triticum</taxon>
    </lineage>
</organism>
<dbReference type="AlphaFoldDB" id="A0A9R1Q557"/>
<evidence type="ECO:0000313" key="3">
    <source>
        <dbReference type="Proteomes" id="UP000324705"/>
    </source>
</evidence>
<dbReference type="Gene3D" id="1.20.1250.20">
    <property type="entry name" value="MFS general substrate transporter like domains"/>
    <property type="match status" value="1"/>
</dbReference>